<feature type="compositionally biased region" description="Low complexity" evidence="3">
    <location>
        <begin position="10"/>
        <end position="29"/>
    </location>
</feature>
<evidence type="ECO:0000259" key="5">
    <source>
        <dbReference type="Pfam" id="PF17799"/>
    </source>
</evidence>
<reference evidence="6 7" key="1">
    <citation type="submission" date="2018-06" db="EMBL/GenBank/DDBJ databases">
        <title>Comparative genomics reveals the genomic features of Rhizophagus irregularis, R. cerebriforme, R. diaphanum and Gigaspora rosea, and their symbiotic lifestyle signature.</title>
        <authorList>
            <person name="Morin E."/>
            <person name="San Clemente H."/>
            <person name="Chen E.C.H."/>
            <person name="De La Providencia I."/>
            <person name="Hainaut M."/>
            <person name="Kuo A."/>
            <person name="Kohler A."/>
            <person name="Murat C."/>
            <person name="Tang N."/>
            <person name="Roy S."/>
            <person name="Loubradou J."/>
            <person name="Henrissat B."/>
            <person name="Grigoriev I.V."/>
            <person name="Corradi N."/>
            <person name="Roux C."/>
            <person name="Martin F.M."/>
        </authorList>
    </citation>
    <scope>NUCLEOTIDE SEQUENCE [LARGE SCALE GENOMIC DNA]</scope>
    <source>
        <strain evidence="6 7">DAOM 227022</strain>
    </source>
</reference>
<keyword evidence="2" id="KW-0175">Coiled coil</keyword>
<feature type="compositionally biased region" description="Basic residues" evidence="3">
    <location>
        <begin position="188"/>
        <end position="199"/>
    </location>
</feature>
<accession>A0A397SWL5</accession>
<feature type="region of interest" description="Disordered" evidence="3">
    <location>
        <begin position="1"/>
        <end position="53"/>
    </location>
</feature>
<feature type="domain" description="Ribosomal RNA-processing protein 7 C-terminal" evidence="4">
    <location>
        <begin position="271"/>
        <end position="392"/>
    </location>
</feature>
<dbReference type="InterPro" id="IPR035979">
    <property type="entry name" value="RBD_domain_sf"/>
</dbReference>
<feature type="region of interest" description="Disordered" evidence="3">
    <location>
        <begin position="168"/>
        <end position="202"/>
    </location>
</feature>
<gene>
    <name evidence="6" type="ORF">C1645_823124</name>
</gene>
<organism evidence="6 7">
    <name type="scientific">Glomus cerebriforme</name>
    <dbReference type="NCBI Taxonomy" id="658196"/>
    <lineage>
        <taxon>Eukaryota</taxon>
        <taxon>Fungi</taxon>
        <taxon>Fungi incertae sedis</taxon>
        <taxon>Mucoromycota</taxon>
        <taxon>Glomeromycotina</taxon>
        <taxon>Glomeromycetes</taxon>
        <taxon>Glomerales</taxon>
        <taxon>Glomeraceae</taxon>
        <taxon>Glomus</taxon>
    </lineage>
</organism>
<keyword evidence="7" id="KW-1185">Reference proteome</keyword>
<dbReference type="GO" id="GO:0006364">
    <property type="term" value="P:rRNA processing"/>
    <property type="evidence" value="ECO:0007669"/>
    <property type="project" value="TreeGrafter"/>
</dbReference>
<evidence type="ECO:0000256" key="1">
    <source>
        <dbReference type="ARBA" id="ARBA00006110"/>
    </source>
</evidence>
<sequence length="392" mass="45139">MAKKRKNKKQSQTSQTSNNESHNESNNTEQIFSTNQQTHNKDTETVSNSNISKEIQLPPLEELSNTGFKILPIEISSQNLIFDSNSSDSFTFTSIHYCYFKSHESRNNDSFLPPDNTLFISNLPVDSTEAHIKNLFQECGPIDKIIFNEVIKDDEFLISIVNESGDNVDENNNSNGGLNENVSIQQGRKSKKKKKKKPKVQGGIEKRVIGNYKEGGLRKLLIPDSSAHIVFQTSEGLKKALEMTQKKRTWAIKDTEIPSLGLSRWLQDYRLHRPDQSKLQEEVDEYMCKFEEAELERHKALEAKLNQPDEDGFIMVTRVGRRSTNTDGTITVTAAKPEEIKSLKPKNKEFTDFYRFQKREAKRNKIIDLRKKFEEDKEKIAKLKAARRFKPY</sequence>
<dbReference type="Proteomes" id="UP000265703">
    <property type="component" value="Unassembled WGS sequence"/>
</dbReference>
<proteinExistence type="inferred from homology"/>
<dbReference type="Pfam" id="PF12923">
    <property type="entry name" value="RRP7"/>
    <property type="match status" value="1"/>
</dbReference>
<dbReference type="InterPro" id="IPR012677">
    <property type="entry name" value="Nucleotide-bd_a/b_plait_sf"/>
</dbReference>
<dbReference type="AlphaFoldDB" id="A0A397SWL5"/>
<protein>
    <submittedName>
        <fullName evidence="6">Ribosomal RNA-processing protein 7-domain-containing protein</fullName>
    </submittedName>
</protein>
<dbReference type="GO" id="GO:0032545">
    <property type="term" value="C:CURI complex"/>
    <property type="evidence" value="ECO:0007669"/>
    <property type="project" value="TreeGrafter"/>
</dbReference>
<dbReference type="SUPFAM" id="SSF54928">
    <property type="entry name" value="RNA-binding domain, RBD"/>
    <property type="match status" value="1"/>
</dbReference>
<feature type="domain" description="Rrp7 RRM-like N-terminal" evidence="5">
    <location>
        <begin position="67"/>
        <end position="154"/>
    </location>
</feature>
<evidence type="ECO:0000256" key="3">
    <source>
        <dbReference type="SAM" id="MobiDB-lite"/>
    </source>
</evidence>
<dbReference type="InterPro" id="IPR040447">
    <property type="entry name" value="RRM_Rrp7"/>
</dbReference>
<dbReference type="GO" id="GO:0034456">
    <property type="term" value="C:UTP-C complex"/>
    <property type="evidence" value="ECO:0007669"/>
    <property type="project" value="TreeGrafter"/>
</dbReference>
<feature type="coiled-coil region" evidence="2">
    <location>
        <begin position="359"/>
        <end position="386"/>
    </location>
</feature>
<dbReference type="PANTHER" id="PTHR13191">
    <property type="entry name" value="RIBOSOMAL RNA PROCESSING PROTEIN 7-RELATED"/>
    <property type="match status" value="1"/>
</dbReference>
<evidence type="ECO:0000259" key="4">
    <source>
        <dbReference type="Pfam" id="PF12923"/>
    </source>
</evidence>
<dbReference type="GO" id="GO:0003676">
    <property type="term" value="F:nucleic acid binding"/>
    <property type="evidence" value="ECO:0007669"/>
    <property type="project" value="InterPro"/>
</dbReference>
<dbReference type="GO" id="GO:0000028">
    <property type="term" value="P:ribosomal small subunit assembly"/>
    <property type="evidence" value="ECO:0007669"/>
    <property type="project" value="TreeGrafter"/>
</dbReference>
<evidence type="ECO:0000313" key="7">
    <source>
        <dbReference type="Proteomes" id="UP000265703"/>
    </source>
</evidence>
<dbReference type="CDD" id="cd12951">
    <property type="entry name" value="RRP7_Rrp7A"/>
    <property type="match status" value="1"/>
</dbReference>
<dbReference type="Gene3D" id="6.10.250.1770">
    <property type="match status" value="1"/>
</dbReference>
<dbReference type="STRING" id="658196.A0A397SWL5"/>
<dbReference type="Pfam" id="PF17799">
    <property type="entry name" value="RRM_Rrp7"/>
    <property type="match status" value="1"/>
</dbReference>
<feature type="compositionally biased region" description="Low complexity" evidence="3">
    <location>
        <begin position="168"/>
        <end position="183"/>
    </location>
</feature>
<dbReference type="InterPro" id="IPR040446">
    <property type="entry name" value="RRP7"/>
</dbReference>
<dbReference type="InterPro" id="IPR024326">
    <property type="entry name" value="RRP7_C"/>
</dbReference>
<dbReference type="OrthoDB" id="5390at2759"/>
<name>A0A397SWL5_9GLOM</name>
<dbReference type="EMBL" id="QKYT01000176">
    <property type="protein sequence ID" value="RIA90590.1"/>
    <property type="molecule type" value="Genomic_DNA"/>
</dbReference>
<comment type="similarity">
    <text evidence="1">Belongs to the RRP7 family.</text>
</comment>
<evidence type="ECO:0000256" key="2">
    <source>
        <dbReference type="SAM" id="Coils"/>
    </source>
</evidence>
<dbReference type="PANTHER" id="PTHR13191:SF0">
    <property type="entry name" value="RIBOSOMAL RNA-PROCESSING PROTEIN 7 HOMOLOG A-RELATED"/>
    <property type="match status" value="1"/>
</dbReference>
<evidence type="ECO:0000313" key="6">
    <source>
        <dbReference type="EMBL" id="RIA90590.1"/>
    </source>
</evidence>
<comment type="caution">
    <text evidence="6">The sequence shown here is derived from an EMBL/GenBank/DDBJ whole genome shotgun (WGS) entry which is preliminary data.</text>
</comment>
<dbReference type="Gene3D" id="3.30.70.330">
    <property type="match status" value="1"/>
</dbReference>